<evidence type="ECO:0000313" key="1">
    <source>
        <dbReference type="EMBL" id="CAB3627766.1"/>
    </source>
</evidence>
<gene>
    <name evidence="1" type="ORF">LMG26845_00487</name>
</gene>
<sequence length="54" mass="6241">MTETEKLLISAQDLARRIFEEPSEKAVMDLFQELCAERDRMAWATEGRESATVH</sequence>
<dbReference type="RefSeq" id="WP_180180016.1">
    <property type="nucleotide sequence ID" value="NZ_CADIJR010000002.1"/>
</dbReference>
<protein>
    <submittedName>
        <fullName evidence="1">Uncharacterized protein</fullName>
    </submittedName>
</protein>
<name>A0A6J4ZRP3_9BURK</name>
<dbReference type="GeneID" id="92896327"/>
<organism evidence="1 2">
    <name type="scientific">Achromobacter insuavis</name>
    <dbReference type="NCBI Taxonomy" id="1287735"/>
    <lineage>
        <taxon>Bacteria</taxon>
        <taxon>Pseudomonadati</taxon>
        <taxon>Pseudomonadota</taxon>
        <taxon>Betaproteobacteria</taxon>
        <taxon>Burkholderiales</taxon>
        <taxon>Alcaligenaceae</taxon>
        <taxon>Achromobacter</taxon>
    </lineage>
</organism>
<accession>A0A6J4ZRP3</accession>
<dbReference type="EMBL" id="CADIJR010000002">
    <property type="protein sequence ID" value="CAB3627766.1"/>
    <property type="molecule type" value="Genomic_DNA"/>
</dbReference>
<reference evidence="1 2" key="1">
    <citation type="submission" date="2020-04" db="EMBL/GenBank/DDBJ databases">
        <authorList>
            <person name="De Canck E."/>
        </authorList>
    </citation>
    <scope>NUCLEOTIDE SEQUENCE [LARGE SCALE GENOMIC DNA]</scope>
    <source>
        <strain evidence="1 2">LMG 26845</strain>
    </source>
</reference>
<proteinExistence type="predicted"/>
<dbReference type="AlphaFoldDB" id="A0A6J4ZRP3"/>
<evidence type="ECO:0000313" key="2">
    <source>
        <dbReference type="Proteomes" id="UP000507979"/>
    </source>
</evidence>
<dbReference type="Proteomes" id="UP000507979">
    <property type="component" value="Unassembled WGS sequence"/>
</dbReference>
<keyword evidence="2" id="KW-1185">Reference proteome</keyword>